<gene>
    <name evidence="1" type="ORF">An08g10950</name>
</gene>
<name>A0AAJ8BVK6_ASPNG</name>
<dbReference type="VEuPathDB" id="FungiDB:An08g10950"/>
<evidence type="ECO:0000313" key="1">
    <source>
        <dbReference type="RefSeq" id="XP_059604187.1"/>
    </source>
</evidence>
<reference evidence="1" key="1">
    <citation type="submission" date="2025-02" db="EMBL/GenBank/DDBJ databases">
        <authorList>
            <consortium name="NCBI Genome Project"/>
        </authorList>
    </citation>
    <scope>NUCLEOTIDE SEQUENCE</scope>
</reference>
<dbReference type="AlphaFoldDB" id="A0AAJ8BVK6"/>
<proteinExistence type="predicted"/>
<dbReference type="KEGG" id="ang:An08g10950"/>
<reference evidence="1" key="2">
    <citation type="submission" date="2025-08" db="UniProtKB">
        <authorList>
            <consortium name="RefSeq"/>
        </authorList>
    </citation>
    <scope>IDENTIFICATION</scope>
</reference>
<protein>
    <submittedName>
        <fullName evidence="1">Uncharacterized protein</fullName>
    </submittedName>
</protein>
<dbReference type="RefSeq" id="XP_059604187.1">
    <property type="nucleotide sequence ID" value="XM_059749400.1"/>
</dbReference>
<dbReference type="GeneID" id="4983409"/>
<sequence length="209" mass="24138">MVNLRRFESHVWNIRELFSDKTDRSRALTKIKQLCDQPDNLDEWEEAPFPAPLSSDSSFVYTVDIDAGTLGVTYFKMVGTRAQSQTDWYDLRTVCEASSLSSVKCCEKPQPLPTQLPGKIGNDELAQLTLEPLHLVLDFPLPLNELQARLYIHFLCVWRWHFIDPSTWRYDSPAMNYFCIAILRLAAWDLEVSYDTDIGLPMFHHTLPP</sequence>
<accession>A0AAJ8BVK6</accession>
<organism evidence="1">
    <name type="scientific">Aspergillus niger</name>
    <dbReference type="NCBI Taxonomy" id="5061"/>
    <lineage>
        <taxon>Eukaryota</taxon>
        <taxon>Fungi</taxon>
        <taxon>Dikarya</taxon>
        <taxon>Ascomycota</taxon>
        <taxon>Pezizomycotina</taxon>
        <taxon>Eurotiomycetes</taxon>
        <taxon>Eurotiomycetidae</taxon>
        <taxon>Eurotiales</taxon>
        <taxon>Aspergillaceae</taxon>
        <taxon>Aspergillus</taxon>
        <taxon>Aspergillus subgen. Circumdati</taxon>
    </lineage>
</organism>